<dbReference type="EMBL" id="JACHJG010000001">
    <property type="protein sequence ID" value="MBB4884923.1"/>
    <property type="molecule type" value="Genomic_DNA"/>
</dbReference>
<reference evidence="2 3" key="1">
    <citation type="submission" date="2020-08" db="EMBL/GenBank/DDBJ databases">
        <title>Genomic Encyclopedia of Type Strains, Phase III (KMG-III): the genomes of soil and plant-associated and newly described type strains.</title>
        <authorList>
            <person name="Whitman W."/>
        </authorList>
    </citation>
    <scope>NUCLEOTIDE SEQUENCE [LARGE SCALE GENOMIC DNA]</scope>
    <source>
        <strain evidence="2 3">CECT 3265</strain>
    </source>
</reference>
<dbReference type="PANTHER" id="PTHR47036:SF1">
    <property type="entry name" value="COBALT-FACTOR III C(17)-METHYLTRANSFERASE-RELATED"/>
    <property type="match status" value="1"/>
</dbReference>
<keyword evidence="2" id="KW-0378">Hydrolase</keyword>
<dbReference type="GO" id="GO:0043779">
    <property type="term" value="F:cobalt-precorrin-5A acetaldehyde-lyase activity"/>
    <property type="evidence" value="ECO:0007669"/>
    <property type="project" value="UniProtKB-EC"/>
</dbReference>
<keyword evidence="3" id="KW-1185">Reference proteome</keyword>
<proteinExistence type="predicted"/>
<evidence type="ECO:0000313" key="2">
    <source>
        <dbReference type="EMBL" id="MBB4884923.1"/>
    </source>
</evidence>
<dbReference type="RefSeq" id="WP_373301875.1">
    <property type="nucleotide sequence ID" value="NZ_BMRW01000020.1"/>
</dbReference>
<dbReference type="InterPro" id="IPR002750">
    <property type="entry name" value="CobE/GbiG_C"/>
</dbReference>
<dbReference type="InterPro" id="IPR036518">
    <property type="entry name" value="CobE/GbiG_C_sf"/>
</dbReference>
<dbReference type="EC" id="3.7.1.12" evidence="2"/>
<gene>
    <name evidence="2" type="ORF">FHS38_000932</name>
</gene>
<protein>
    <submittedName>
        <fullName evidence="2">Cobalt-precorrin 5A hydrolase</fullName>
        <ecNumber evidence="2">3.7.1.12</ecNumber>
    </submittedName>
</protein>
<organism evidence="2 3">
    <name type="scientific">Streptomyces netropsis</name>
    <name type="common">Streptoverticillium netropsis</name>
    <dbReference type="NCBI Taxonomy" id="55404"/>
    <lineage>
        <taxon>Bacteria</taxon>
        <taxon>Bacillati</taxon>
        <taxon>Actinomycetota</taxon>
        <taxon>Actinomycetes</taxon>
        <taxon>Kitasatosporales</taxon>
        <taxon>Streptomycetaceae</taxon>
        <taxon>Streptomyces</taxon>
    </lineage>
</organism>
<evidence type="ECO:0000259" key="1">
    <source>
        <dbReference type="Pfam" id="PF01890"/>
    </source>
</evidence>
<dbReference type="InterPro" id="IPR051810">
    <property type="entry name" value="Precorrin_MeTrfase"/>
</dbReference>
<dbReference type="AlphaFoldDB" id="A0A7W7L892"/>
<dbReference type="Pfam" id="PF01890">
    <property type="entry name" value="CbiG_C"/>
    <property type="match status" value="1"/>
</dbReference>
<dbReference type="PANTHER" id="PTHR47036">
    <property type="entry name" value="COBALT-FACTOR III C(17)-METHYLTRANSFERASE-RELATED"/>
    <property type="match status" value="1"/>
</dbReference>
<evidence type="ECO:0000313" key="3">
    <source>
        <dbReference type="Proteomes" id="UP000556436"/>
    </source>
</evidence>
<feature type="domain" description="CobE/GbiG C-terminal" evidence="1">
    <location>
        <begin position="16"/>
        <end position="137"/>
    </location>
</feature>
<dbReference type="GO" id="GO:0009236">
    <property type="term" value="P:cobalamin biosynthetic process"/>
    <property type="evidence" value="ECO:0007669"/>
    <property type="project" value="InterPro"/>
</dbReference>
<dbReference type="Proteomes" id="UP000556436">
    <property type="component" value="Unassembled WGS sequence"/>
</dbReference>
<sequence>MTPAHEGGVERATGPLFVGVGARRGAGVEEVVSLIARTLAEAGRGTGCVVAVVALATADVKADEAGLVAAAGRLGVPLLAYGAGELAAVPVPRPSAAVLAAVGTPGVAEAAALLAAGPGGVLVVGKRKSARVTCAIAGPGPLSSPSPLPGPG</sequence>
<dbReference type="SUPFAM" id="SSF159664">
    <property type="entry name" value="CobE/GbiG C-terminal domain-like"/>
    <property type="match status" value="1"/>
</dbReference>
<name>A0A7W7L892_STRNE</name>
<accession>A0A7W7L892</accession>
<dbReference type="Gene3D" id="3.30.420.180">
    <property type="entry name" value="CobE/GbiG C-terminal domain"/>
    <property type="match status" value="1"/>
</dbReference>
<comment type="caution">
    <text evidence="2">The sequence shown here is derived from an EMBL/GenBank/DDBJ whole genome shotgun (WGS) entry which is preliminary data.</text>
</comment>